<dbReference type="PANTHER" id="PTHR43798:SF6">
    <property type="entry name" value="HYDROLASE, PUTATIVE (AFU_ORTHOLOGUE AFUA_4G13070)-RELATED"/>
    <property type="match status" value="1"/>
</dbReference>
<dbReference type="PROSITE" id="PS00131">
    <property type="entry name" value="CARBOXYPEPT_SER_SER"/>
    <property type="match status" value="1"/>
</dbReference>
<feature type="domain" description="AB hydrolase-1" evidence="1">
    <location>
        <begin position="21"/>
        <end position="251"/>
    </location>
</feature>
<dbReference type="Pfam" id="PF00561">
    <property type="entry name" value="Abhydrolase_1"/>
    <property type="match status" value="1"/>
</dbReference>
<dbReference type="GO" id="GO:0004185">
    <property type="term" value="F:serine-type carboxypeptidase activity"/>
    <property type="evidence" value="ECO:0007669"/>
    <property type="project" value="InterPro"/>
</dbReference>
<reference evidence="2 3" key="1">
    <citation type="submission" date="2019-11" db="EMBL/GenBank/DDBJ databases">
        <authorList>
            <person name="Li X."/>
        </authorList>
    </citation>
    <scope>NUCLEOTIDE SEQUENCE [LARGE SCALE GENOMIC DNA]</scope>
    <source>
        <strain evidence="2 3">L9</strain>
    </source>
</reference>
<gene>
    <name evidence="2" type="ORF">GMD78_04955</name>
</gene>
<comment type="caution">
    <text evidence="2">The sequence shown here is derived from an EMBL/GenBank/DDBJ whole genome shotgun (WGS) entry which is preliminary data.</text>
</comment>
<proteinExistence type="predicted"/>
<keyword evidence="2" id="KW-0378">Hydrolase</keyword>
<evidence type="ECO:0000313" key="2">
    <source>
        <dbReference type="EMBL" id="MUK87750.1"/>
    </source>
</evidence>
<dbReference type="Proteomes" id="UP000469125">
    <property type="component" value="Unassembled WGS sequence"/>
</dbReference>
<dbReference type="InterPro" id="IPR029058">
    <property type="entry name" value="AB_hydrolase_fold"/>
</dbReference>
<dbReference type="InterPro" id="IPR000073">
    <property type="entry name" value="AB_hydrolase_1"/>
</dbReference>
<dbReference type="SUPFAM" id="SSF53474">
    <property type="entry name" value="alpha/beta-Hydrolases"/>
    <property type="match status" value="1"/>
</dbReference>
<accession>A0A6N8FDZ4</accession>
<protein>
    <submittedName>
        <fullName evidence="2">Alpha/beta fold hydrolase</fullName>
    </submittedName>
</protein>
<dbReference type="InterPro" id="IPR050266">
    <property type="entry name" value="AB_hydrolase_sf"/>
</dbReference>
<name>A0A6N8FDZ4_9BACI</name>
<keyword evidence="3" id="KW-1185">Reference proteome</keyword>
<dbReference type="PANTHER" id="PTHR43798">
    <property type="entry name" value="MONOACYLGLYCEROL LIPASE"/>
    <property type="match status" value="1"/>
</dbReference>
<dbReference type="EMBL" id="WOCA01000003">
    <property type="protein sequence ID" value="MUK87750.1"/>
    <property type="molecule type" value="Genomic_DNA"/>
</dbReference>
<evidence type="ECO:0000259" key="1">
    <source>
        <dbReference type="Pfam" id="PF00561"/>
    </source>
</evidence>
<dbReference type="RefSeq" id="WP_155667645.1">
    <property type="nucleotide sequence ID" value="NZ_WOCA01000003.1"/>
</dbReference>
<organism evidence="2 3">
    <name type="scientific">Ornithinibacillus caprae</name>
    <dbReference type="NCBI Taxonomy" id="2678566"/>
    <lineage>
        <taxon>Bacteria</taxon>
        <taxon>Bacillati</taxon>
        <taxon>Bacillota</taxon>
        <taxon>Bacilli</taxon>
        <taxon>Bacillales</taxon>
        <taxon>Bacillaceae</taxon>
        <taxon>Ornithinibacillus</taxon>
    </lineage>
</organism>
<sequence length="273" mass="31192">MPFCEVNKASIYYEAIGEGIPMVMIHGFGIDHRLMKGCMEPIFDENSGVRRIYFDLPGMGKTKDYGEIQHADDMLETVLDFIQKMIPNHPFLLAGESYGGYLARGVIAKQPEHIGGLALLCPVIKPKKQERALPTKTILHRDDDLMNRLTEKEKQAFRSESVVLDEQNWNRFRDEIYKGLNIADEGFLGKIVQNYSLSFDVDEGIFDKPSVFILGKQDSTVGYKDAFQLLDHYPRASFAVLDRAGHYLQIEQAGLFNNLMGEWLDRAMNEWVF</sequence>
<evidence type="ECO:0000313" key="3">
    <source>
        <dbReference type="Proteomes" id="UP000469125"/>
    </source>
</evidence>
<dbReference type="PRINTS" id="PR00111">
    <property type="entry name" value="ABHYDROLASE"/>
</dbReference>
<dbReference type="AlphaFoldDB" id="A0A6N8FDZ4"/>
<dbReference type="Gene3D" id="3.40.50.1820">
    <property type="entry name" value="alpha/beta hydrolase"/>
    <property type="match status" value="1"/>
</dbReference>
<dbReference type="InterPro" id="IPR018202">
    <property type="entry name" value="Ser_caboxypep_ser_AS"/>
</dbReference>